<evidence type="ECO:0000313" key="1">
    <source>
        <dbReference type="EMBL" id="AIU37960.1"/>
    </source>
</evidence>
<dbReference type="EMBL" id="KM458633">
    <property type="protein sequence ID" value="AIU37960.1"/>
    <property type="molecule type" value="Genomic_DNA"/>
</dbReference>
<dbReference type="RefSeq" id="YP_009101126.1">
    <property type="nucleotide sequence ID" value="NC_025442.1"/>
</dbReference>
<dbReference type="OrthoDB" id="6774at10239"/>
<dbReference type="InterPro" id="IPR021251">
    <property type="entry name" value="DUF2793"/>
</dbReference>
<sequence>MPKKTAPNQGLPYGWIRGEDYWGGPMSDSQIFLDTTLFLTLESLTFSAPPPDVVDGATYVVAANPTGAWAGHEGDVAVYVEKVWTFYKPRYGWRARVRSYEKFLWFNGTTWLDEATGDDPVNPDPDPSVKPKWYDIGVTVSDSMYANEPVVHLPILDPMYLPANMVGSQFDMADGASPAYYQFRVQRNGQNVATMTVEIGNFNASFTTAGGNPISFAAGDRMTVRAQQEAVAGMKNFGFVIRMGLV</sequence>
<organism evidence="1 2">
    <name type="scientific">Chivirus chi</name>
    <dbReference type="NCBI Taxonomy" id="1541887"/>
    <lineage>
        <taxon>Viruses</taxon>
        <taxon>Duplodnaviria</taxon>
        <taxon>Heunggongvirae</taxon>
        <taxon>Uroviricota</taxon>
        <taxon>Caudoviricetes</taxon>
        <taxon>Casjensviridae</taxon>
        <taxon>Chivirus</taxon>
    </lineage>
</organism>
<dbReference type="GeneID" id="72301880"/>
<proteinExistence type="predicted"/>
<gene>
    <name evidence="1" type="primary">31</name>
    <name evidence="1" type="ORF">CHI_31</name>
</gene>
<keyword evidence="2" id="KW-1185">Reference proteome</keyword>
<dbReference type="Pfam" id="PF10983">
    <property type="entry name" value="DUF2793"/>
    <property type="match status" value="1"/>
</dbReference>
<reference evidence="1 2" key="1">
    <citation type="submission" date="2014-09" db="EMBL/GenBank/DDBJ databases">
        <authorList>
            <person name="Hendrix R.W."/>
            <person name="Ko C."/>
            <person name="Jacobs-Sera D."/>
            <person name="Hatfull G.F."/>
            <person name="Kropinski A.M."/>
            <person name="Denyes J.M."/>
            <person name="Erhardt M."/>
            <person name="Hughes K.T."/>
            <person name="Casjens S.R."/>
        </authorList>
    </citation>
    <scope>NUCLEOTIDE SEQUENCE [LARGE SCALE GENOMIC DNA]</scope>
</reference>
<evidence type="ECO:0000313" key="2">
    <source>
        <dbReference type="Proteomes" id="UP000030047"/>
    </source>
</evidence>
<dbReference type="KEGG" id="vg:72301880"/>
<dbReference type="Proteomes" id="UP000030047">
    <property type="component" value="Segment"/>
</dbReference>
<protein>
    <submittedName>
        <fullName evidence="1">Tail fiber protein</fullName>
    </submittedName>
</protein>
<accession>A0A097P4A4</accession>
<name>A0A097P4A4_9CAUD</name>